<proteinExistence type="predicted"/>
<keyword evidence="3" id="KW-1185">Reference proteome</keyword>
<sequence length="306" mass="33742">MSDGSKLAALGATRNELIAWMEAELGKASRLDDLQYEEADEKQGTTVDKGHVHEQLAIVKDKYAEYVAARKALVQLVRLPTQPEIEMKALPKNTFHSQSEVAQTAPSTHLITPYIEGLIQVGQKQRDSIAQKSHIKAVLAKHTEETIRALDRLTEESQLIPDHPMPSASKRKKDLGGDLPNNNIDNLSDRVQPWIFASDRAKLATLEAVAEKIEEGQVALEKSTRSLAEIDQLLGRDVNSGGESTEEDTTIDDIWLAESASPRKGPTPKAQVRNKSNMAKEKEDIWSTLDGSVGLINAEDSPRKLL</sequence>
<reference evidence="2 3" key="1">
    <citation type="submission" date="2015-05" db="EMBL/GenBank/DDBJ databases">
        <title>Distinctive expansion of gene families associated with plant cell wall degradation and secondary metabolism in the genomes of grapevine trunk pathogens.</title>
        <authorList>
            <person name="Lawrence D.P."/>
            <person name="Travadon R."/>
            <person name="Rolshausen P.E."/>
            <person name="Baumgartner K."/>
        </authorList>
    </citation>
    <scope>NUCLEOTIDE SEQUENCE [LARGE SCALE GENOMIC DNA]</scope>
    <source>
        <strain evidence="2">DA912</strain>
    </source>
</reference>
<dbReference type="AlphaFoldDB" id="A0A0G2FRG0"/>
<dbReference type="Proteomes" id="UP000034680">
    <property type="component" value="Unassembled WGS sequence"/>
</dbReference>
<reference evidence="2 3" key="2">
    <citation type="submission" date="2015-05" db="EMBL/GenBank/DDBJ databases">
        <authorList>
            <person name="Morales-Cruz A."/>
            <person name="Amrine K.C."/>
            <person name="Cantu D."/>
        </authorList>
    </citation>
    <scope>NUCLEOTIDE SEQUENCE [LARGE SCALE GENOMIC DNA]</scope>
    <source>
        <strain evidence="2">DA912</strain>
    </source>
</reference>
<comment type="caution">
    <text evidence="2">The sequence shown here is derived from an EMBL/GenBank/DDBJ whole genome shotgun (WGS) entry which is preliminary data.</text>
</comment>
<dbReference type="EMBL" id="LCUC01000113">
    <property type="protein sequence ID" value="KKY36596.1"/>
    <property type="molecule type" value="Genomic_DNA"/>
</dbReference>
<evidence type="ECO:0000256" key="1">
    <source>
        <dbReference type="SAM" id="MobiDB-lite"/>
    </source>
</evidence>
<evidence type="ECO:0000313" key="2">
    <source>
        <dbReference type="EMBL" id="KKY36596.1"/>
    </source>
</evidence>
<evidence type="ECO:0000313" key="3">
    <source>
        <dbReference type="Proteomes" id="UP000034680"/>
    </source>
</evidence>
<accession>A0A0G2FRG0</accession>
<feature type="region of interest" description="Disordered" evidence="1">
    <location>
        <begin position="237"/>
        <end position="280"/>
    </location>
</feature>
<gene>
    <name evidence="2" type="ORF">UCDDA912_g03369</name>
</gene>
<organism evidence="2 3">
    <name type="scientific">Diaporthe ampelina</name>
    <dbReference type="NCBI Taxonomy" id="1214573"/>
    <lineage>
        <taxon>Eukaryota</taxon>
        <taxon>Fungi</taxon>
        <taxon>Dikarya</taxon>
        <taxon>Ascomycota</taxon>
        <taxon>Pezizomycotina</taxon>
        <taxon>Sordariomycetes</taxon>
        <taxon>Sordariomycetidae</taxon>
        <taxon>Diaporthales</taxon>
        <taxon>Diaporthaceae</taxon>
        <taxon>Diaporthe</taxon>
    </lineage>
</organism>
<feature type="region of interest" description="Disordered" evidence="1">
    <location>
        <begin position="152"/>
        <end position="176"/>
    </location>
</feature>
<name>A0A0G2FRG0_9PEZI</name>
<protein>
    <submittedName>
        <fullName evidence="2">Uncharacterized protein</fullName>
    </submittedName>
</protein>
<dbReference type="OrthoDB" id="5402392at2759"/>